<dbReference type="GO" id="GO:0020037">
    <property type="term" value="F:heme binding"/>
    <property type="evidence" value="ECO:0007669"/>
    <property type="project" value="InterPro"/>
</dbReference>
<keyword evidence="3" id="KW-0408">Iron</keyword>
<protein>
    <submittedName>
        <fullName evidence="5">Cytochrome P450 71A26</fullName>
    </submittedName>
</protein>
<dbReference type="GO" id="GO:0005506">
    <property type="term" value="F:iron ion binding"/>
    <property type="evidence" value="ECO:0007669"/>
    <property type="project" value="InterPro"/>
</dbReference>
<name>A0A1D6FH14_MAIZE</name>
<dbReference type="SUPFAM" id="SSF48264">
    <property type="entry name" value="Cytochrome P450"/>
    <property type="match status" value="1"/>
</dbReference>
<dbReference type="PANTHER" id="PTHR47955:SF15">
    <property type="entry name" value="CYTOCHROME P450 71A2-LIKE"/>
    <property type="match status" value="1"/>
</dbReference>
<accession>A0A1D6FH14</accession>
<dbReference type="InterPro" id="IPR036396">
    <property type="entry name" value="Cyt_P450_sf"/>
</dbReference>
<evidence type="ECO:0000256" key="2">
    <source>
        <dbReference type="ARBA" id="ARBA00022723"/>
    </source>
</evidence>
<evidence type="ECO:0000256" key="4">
    <source>
        <dbReference type="SAM" id="MobiDB-lite"/>
    </source>
</evidence>
<proteinExistence type="inferred from homology"/>
<feature type="compositionally biased region" description="Basic residues" evidence="4">
    <location>
        <begin position="190"/>
        <end position="204"/>
    </location>
</feature>
<organism evidence="5">
    <name type="scientific">Zea mays</name>
    <name type="common">Maize</name>
    <dbReference type="NCBI Taxonomy" id="4577"/>
    <lineage>
        <taxon>Eukaryota</taxon>
        <taxon>Viridiplantae</taxon>
        <taxon>Streptophyta</taxon>
        <taxon>Embryophyta</taxon>
        <taxon>Tracheophyta</taxon>
        <taxon>Spermatophyta</taxon>
        <taxon>Magnoliopsida</taxon>
        <taxon>Liliopsida</taxon>
        <taxon>Poales</taxon>
        <taxon>Poaceae</taxon>
        <taxon>PACMAD clade</taxon>
        <taxon>Panicoideae</taxon>
        <taxon>Andropogonodae</taxon>
        <taxon>Andropogoneae</taxon>
        <taxon>Tripsacinae</taxon>
        <taxon>Zea</taxon>
    </lineage>
</organism>
<dbReference type="PaxDb" id="4577-AC200099.4_FGP006"/>
<feature type="region of interest" description="Disordered" evidence="4">
    <location>
        <begin position="139"/>
        <end position="272"/>
    </location>
</feature>
<dbReference type="AlphaFoldDB" id="A0A1D6FH14"/>
<dbReference type="GO" id="GO:0016705">
    <property type="term" value="F:oxidoreductase activity, acting on paired donors, with incorporation or reduction of molecular oxygen"/>
    <property type="evidence" value="ECO:0007669"/>
    <property type="project" value="InterPro"/>
</dbReference>
<comment type="similarity">
    <text evidence="1">Belongs to the cytochrome P450 family.</text>
</comment>
<dbReference type="PANTHER" id="PTHR47955">
    <property type="entry name" value="CYTOCHROME P450 FAMILY 71 PROTEIN"/>
    <property type="match status" value="1"/>
</dbReference>
<evidence type="ECO:0000313" key="5">
    <source>
        <dbReference type="EMBL" id="AQK91127.1"/>
    </source>
</evidence>
<evidence type="ECO:0000256" key="1">
    <source>
        <dbReference type="ARBA" id="ARBA00010617"/>
    </source>
</evidence>
<feature type="compositionally biased region" description="Basic residues" evidence="4">
    <location>
        <begin position="247"/>
        <end position="272"/>
    </location>
</feature>
<gene>
    <name evidence="5" type="ORF">ZEAMMB73_Zm00001d008984</name>
</gene>
<keyword evidence="2" id="KW-0479">Metal-binding</keyword>
<reference evidence="5" key="1">
    <citation type="submission" date="2015-12" db="EMBL/GenBank/DDBJ databases">
        <title>Update maize B73 reference genome by single molecule sequencing technologies.</title>
        <authorList>
            <consortium name="Maize Genome Sequencing Project"/>
            <person name="Ware D."/>
        </authorList>
    </citation>
    <scope>NUCLEOTIDE SEQUENCE</scope>
    <source>
        <tissue evidence="5">Seedling</tissue>
    </source>
</reference>
<evidence type="ECO:0000256" key="3">
    <source>
        <dbReference type="ARBA" id="ARBA00023004"/>
    </source>
</evidence>
<dbReference type="eggNOG" id="KOG0156">
    <property type="taxonomic scope" value="Eukaryota"/>
</dbReference>
<dbReference type="EMBL" id="CM000784">
    <property type="protein sequence ID" value="AQK91127.1"/>
    <property type="molecule type" value="Genomic_DNA"/>
</dbReference>
<dbReference type="GO" id="GO:0004497">
    <property type="term" value="F:monooxygenase activity"/>
    <property type="evidence" value="ECO:0007669"/>
    <property type="project" value="InterPro"/>
</dbReference>
<sequence>MLARVRAAAGGRDGAVVNLTAHIISYTNGIISRATYGDKGGRYYDGPDGGEKLAKLFADFEELLGTVTVGEFVPWLAWVDALMGLDAKATRTSAELDAFLERVITDHRRQRRRGGQCDGDDHRDFVDVLLDVNEDEADAGGGVKLRRDHQGHYPENVCRRHGHDLHDAGMGHGGAHQPHTRDAQGPGRDPRRRRHRRRPRHRGPPRGAALPQVRDQGDAPAAHAAAAPHTTGDDGGHGAARLPRPSGHPRHRQRLGHRAGRRGVGARRRVRAGAVCRRRRPQGGGLLVARAGLQVRAVWRREERVPWGGILCADHGAGAGELALSLRLGAAGSRAVEAGDGRAERAVRAPQGQPVFGC</sequence>
<dbReference type="Gene3D" id="1.10.630.10">
    <property type="entry name" value="Cytochrome P450"/>
    <property type="match status" value="1"/>
</dbReference>
<feature type="compositionally biased region" description="Low complexity" evidence="4">
    <location>
        <begin position="218"/>
        <end position="230"/>
    </location>
</feature>